<evidence type="ECO:0000313" key="15">
    <source>
        <dbReference type="EMBL" id="KAK3274774.1"/>
    </source>
</evidence>
<evidence type="ECO:0000256" key="4">
    <source>
        <dbReference type="ARBA" id="ARBA00022692"/>
    </source>
</evidence>
<dbReference type="GO" id="GO:0005249">
    <property type="term" value="F:voltage-gated potassium channel activity"/>
    <property type="evidence" value="ECO:0007669"/>
    <property type="project" value="InterPro"/>
</dbReference>
<evidence type="ECO:0000256" key="11">
    <source>
        <dbReference type="ARBA" id="ARBA00023303"/>
    </source>
</evidence>
<evidence type="ECO:0000256" key="3">
    <source>
        <dbReference type="ARBA" id="ARBA00022538"/>
    </source>
</evidence>
<dbReference type="Gene3D" id="1.10.287.70">
    <property type="match status" value="1"/>
</dbReference>
<keyword evidence="3" id="KW-0633">Potassium transport</keyword>
<keyword evidence="9" id="KW-0406">Ion transport</keyword>
<keyword evidence="8 13" id="KW-1133">Transmembrane helix</keyword>
<feature type="transmembrane region" description="Helical" evidence="13">
    <location>
        <begin position="330"/>
        <end position="347"/>
    </location>
</feature>
<feature type="transmembrane region" description="Helical" evidence="13">
    <location>
        <begin position="393"/>
        <end position="421"/>
    </location>
</feature>
<dbReference type="PRINTS" id="PR00169">
    <property type="entry name" value="KCHANNEL"/>
</dbReference>
<evidence type="ECO:0000256" key="8">
    <source>
        <dbReference type="ARBA" id="ARBA00022989"/>
    </source>
</evidence>
<keyword evidence="5" id="KW-0631">Potassium channel</keyword>
<evidence type="ECO:0000256" key="10">
    <source>
        <dbReference type="ARBA" id="ARBA00023136"/>
    </source>
</evidence>
<dbReference type="InterPro" id="IPR028325">
    <property type="entry name" value="VG_K_chnl"/>
</dbReference>
<keyword evidence="7" id="KW-0630">Potassium</keyword>
<keyword evidence="16" id="KW-1185">Reference proteome</keyword>
<evidence type="ECO:0000256" key="12">
    <source>
        <dbReference type="SAM" id="MobiDB-lite"/>
    </source>
</evidence>
<keyword evidence="6" id="KW-0851">Voltage-gated channel</keyword>
<sequence length="799" mass="90240">MPKTSDQMSKDAYQRCKCLQEELCGSGGEPGRLWSWRAKTRYIEDGNWERYYDKADVVYTSIANEWGDALAEAVYAERVSSNLASHQEENARKVVLTLNLSTDLEEEKIFLPSPITISNKEQVSIYDSLDLVGKGYIGKADVFSLFNQNEDATEAFMENFDVLGNGWISKDEFWGRFHEMLRKVPPLSYCERVYITFDNPKASKLAHWISVGVMLLILISSLNFILETSPTFKVEDPADPTAEPTPYTEFFYVECICIAAFTVEYVCRLLTVAFVRSEKSLIMTLNVISDKYITVTAGGKQLFHSVHGVINEPDADPLARLVEKTPFQKFMAFLFDIMNFVDFIAIGPFYLELLMGPSGAGGLGFFRIMRLARVFRIFKMGKYSQGLQLFAQVILLSLPALYILGFFIVLGTVLFGSMIYFCEAGTWTVNEQFPDGAYIRPDIFDEDEKTPFTSIPNSFWWVLVTSTTVGYGDYFPTTPLGKIVGSICVLSGVLVLALPITIIGANFANEYADMEEEKHKKEEEARLREYRHKSWRTGRHDRLLLEGVITEKDVPPETQKSWKELAKSPQWQKELKRLIEHPEEIEPIQEEGAPVQPLPTVRKVGSKAIAAKAKLKHQSSFGSIAKTVWSNNERDKKGRSVEEAPPSVGVFEALVVENECADGIAGQLDSVIERELAAWDFQFEQTKEHMEREIEEWAKSVEDSREQLKIRLKKAVAFMTSQPRQADSVRDTRPESLTPHVEEIDEEVSAQLRSSVDKESMELPGSANHNAEKIKGKVLAEESMGATQLVDTGEFHSKG</sequence>
<dbReference type="AlphaFoldDB" id="A0AAE0L7M3"/>
<keyword evidence="2" id="KW-0813">Transport</keyword>
<evidence type="ECO:0000256" key="2">
    <source>
        <dbReference type="ARBA" id="ARBA00022448"/>
    </source>
</evidence>
<dbReference type="EMBL" id="LGRX02007536">
    <property type="protein sequence ID" value="KAK3274774.1"/>
    <property type="molecule type" value="Genomic_DNA"/>
</dbReference>
<feature type="domain" description="Ion transport" evidence="14">
    <location>
        <begin position="208"/>
        <end position="513"/>
    </location>
</feature>
<evidence type="ECO:0000313" key="16">
    <source>
        <dbReference type="Proteomes" id="UP001190700"/>
    </source>
</evidence>
<evidence type="ECO:0000256" key="13">
    <source>
        <dbReference type="SAM" id="Phobius"/>
    </source>
</evidence>
<dbReference type="GO" id="GO:0001508">
    <property type="term" value="P:action potential"/>
    <property type="evidence" value="ECO:0007669"/>
    <property type="project" value="TreeGrafter"/>
</dbReference>
<evidence type="ECO:0000256" key="5">
    <source>
        <dbReference type="ARBA" id="ARBA00022826"/>
    </source>
</evidence>
<dbReference type="SUPFAM" id="SSF81324">
    <property type="entry name" value="Voltage-gated potassium channels"/>
    <property type="match status" value="1"/>
</dbReference>
<dbReference type="InterPro" id="IPR027359">
    <property type="entry name" value="Volt_channel_dom_sf"/>
</dbReference>
<reference evidence="15 16" key="1">
    <citation type="journal article" date="2015" name="Genome Biol. Evol.">
        <title>Comparative Genomics of a Bacterivorous Green Alga Reveals Evolutionary Causalities and Consequences of Phago-Mixotrophic Mode of Nutrition.</title>
        <authorList>
            <person name="Burns J.A."/>
            <person name="Paasch A."/>
            <person name="Narechania A."/>
            <person name="Kim E."/>
        </authorList>
    </citation>
    <scope>NUCLEOTIDE SEQUENCE [LARGE SCALE GENOMIC DNA]</scope>
    <source>
        <strain evidence="15 16">PLY_AMNH</strain>
    </source>
</reference>
<keyword evidence="11" id="KW-0407">Ion channel</keyword>
<organism evidence="15 16">
    <name type="scientific">Cymbomonas tetramitiformis</name>
    <dbReference type="NCBI Taxonomy" id="36881"/>
    <lineage>
        <taxon>Eukaryota</taxon>
        <taxon>Viridiplantae</taxon>
        <taxon>Chlorophyta</taxon>
        <taxon>Pyramimonadophyceae</taxon>
        <taxon>Pyramimonadales</taxon>
        <taxon>Pyramimonadaceae</taxon>
        <taxon>Cymbomonas</taxon>
    </lineage>
</organism>
<dbReference type="PANTHER" id="PTHR11537:SF254">
    <property type="entry name" value="POTASSIUM VOLTAGE-GATED CHANNEL PROTEIN SHAB"/>
    <property type="match status" value="1"/>
</dbReference>
<evidence type="ECO:0000256" key="7">
    <source>
        <dbReference type="ARBA" id="ARBA00022958"/>
    </source>
</evidence>
<feature type="transmembrane region" description="Helical" evidence="13">
    <location>
        <begin position="205"/>
        <end position="226"/>
    </location>
</feature>
<dbReference type="SUPFAM" id="SSF47473">
    <property type="entry name" value="EF-hand"/>
    <property type="match status" value="1"/>
</dbReference>
<dbReference type="GO" id="GO:0008076">
    <property type="term" value="C:voltage-gated potassium channel complex"/>
    <property type="evidence" value="ECO:0007669"/>
    <property type="project" value="InterPro"/>
</dbReference>
<dbReference type="PANTHER" id="PTHR11537">
    <property type="entry name" value="VOLTAGE-GATED POTASSIUM CHANNEL"/>
    <property type="match status" value="1"/>
</dbReference>
<gene>
    <name evidence="15" type="ORF">CYMTET_17059</name>
</gene>
<feature type="compositionally biased region" description="Basic and acidic residues" evidence="12">
    <location>
        <begin position="770"/>
        <end position="779"/>
    </location>
</feature>
<name>A0AAE0L7M3_9CHLO</name>
<dbReference type="Gene3D" id="1.20.120.350">
    <property type="entry name" value="Voltage-gated potassium channels. Chain C"/>
    <property type="match status" value="1"/>
</dbReference>
<dbReference type="InterPro" id="IPR011992">
    <property type="entry name" value="EF-hand-dom_pair"/>
</dbReference>
<dbReference type="Pfam" id="PF00520">
    <property type="entry name" value="Ion_trans"/>
    <property type="match status" value="1"/>
</dbReference>
<comment type="subcellular location">
    <subcellularLocation>
        <location evidence="1">Membrane</location>
        <topology evidence="1">Multi-pass membrane protein</topology>
    </subcellularLocation>
</comment>
<evidence type="ECO:0000256" key="1">
    <source>
        <dbReference type="ARBA" id="ARBA00004141"/>
    </source>
</evidence>
<evidence type="ECO:0000256" key="9">
    <source>
        <dbReference type="ARBA" id="ARBA00023065"/>
    </source>
</evidence>
<dbReference type="Proteomes" id="UP001190700">
    <property type="component" value="Unassembled WGS sequence"/>
</dbReference>
<keyword evidence="4 13" id="KW-0812">Transmembrane</keyword>
<accession>A0AAE0L7M3</accession>
<keyword evidence="10 13" id="KW-0472">Membrane</keyword>
<comment type="caution">
    <text evidence="15">The sequence shown here is derived from an EMBL/GenBank/DDBJ whole genome shotgun (WGS) entry which is preliminary data.</text>
</comment>
<feature type="transmembrane region" description="Helical" evidence="13">
    <location>
        <begin position="250"/>
        <end position="275"/>
    </location>
</feature>
<feature type="region of interest" description="Disordered" evidence="12">
    <location>
        <begin position="722"/>
        <end position="779"/>
    </location>
</feature>
<feature type="transmembrane region" description="Helical" evidence="13">
    <location>
        <begin position="483"/>
        <end position="508"/>
    </location>
</feature>
<protein>
    <recommendedName>
        <fullName evidence="14">Ion transport domain-containing protein</fullName>
    </recommendedName>
</protein>
<evidence type="ECO:0000256" key="6">
    <source>
        <dbReference type="ARBA" id="ARBA00022882"/>
    </source>
</evidence>
<dbReference type="InterPro" id="IPR005821">
    <property type="entry name" value="Ion_trans_dom"/>
</dbReference>
<evidence type="ECO:0000259" key="14">
    <source>
        <dbReference type="Pfam" id="PF00520"/>
    </source>
</evidence>
<proteinExistence type="predicted"/>